<proteinExistence type="predicted"/>
<evidence type="ECO:0000313" key="2">
    <source>
        <dbReference type="EMBL" id="MFD1420427.1"/>
    </source>
</evidence>
<protein>
    <submittedName>
        <fullName evidence="2">Type II toxin-antitoxin system death-on-curing family toxin</fullName>
    </submittedName>
</protein>
<dbReference type="InterPro" id="IPR053737">
    <property type="entry name" value="Type_II_TA_Toxin"/>
</dbReference>
<dbReference type="InterPro" id="IPR036597">
    <property type="entry name" value="Fido-like_dom_sf"/>
</dbReference>
<dbReference type="RefSeq" id="WP_137635910.1">
    <property type="nucleotide sequence ID" value="NZ_BJDL01000029.1"/>
</dbReference>
<organism evidence="2 3">
    <name type="scientific">Lactiplantibacillus songbeiensis</name>
    <dbReference type="NCBI Taxonomy" id="2559920"/>
    <lineage>
        <taxon>Bacteria</taxon>
        <taxon>Bacillati</taxon>
        <taxon>Bacillota</taxon>
        <taxon>Bacilli</taxon>
        <taxon>Lactobacillales</taxon>
        <taxon>Lactobacillaceae</taxon>
        <taxon>Lactiplantibacillus</taxon>
    </lineage>
</organism>
<evidence type="ECO:0000259" key="1">
    <source>
        <dbReference type="PROSITE" id="PS51459"/>
    </source>
</evidence>
<comment type="caution">
    <text evidence="2">The sequence shown here is derived from an EMBL/GenBank/DDBJ whole genome shotgun (WGS) entry which is preliminary data.</text>
</comment>
<dbReference type="Proteomes" id="UP001597188">
    <property type="component" value="Unassembled WGS sequence"/>
</dbReference>
<dbReference type="Gene3D" id="1.20.120.1870">
    <property type="entry name" value="Fic/DOC protein, Fido domain"/>
    <property type="match status" value="1"/>
</dbReference>
<accession>A0ABW4C192</accession>
<sequence length="130" mass="14984">MKYLNERDLTYINARIVTQNNETPFVRNPEGLSSLVSLPQQDFFGMSPYPSFESKVGIIFIKLIKLHCFEDGNKRTAVLTLQILCNANDYQITFSDEELAAWTIEIAKTADSDLKYDDIYKKLESHIKKL</sequence>
<dbReference type="Pfam" id="PF02661">
    <property type="entry name" value="Fic"/>
    <property type="match status" value="1"/>
</dbReference>
<evidence type="ECO:0000313" key="3">
    <source>
        <dbReference type="Proteomes" id="UP001597188"/>
    </source>
</evidence>
<dbReference type="EMBL" id="JBHTOJ010000013">
    <property type="protein sequence ID" value="MFD1420427.1"/>
    <property type="molecule type" value="Genomic_DNA"/>
</dbReference>
<keyword evidence="3" id="KW-1185">Reference proteome</keyword>
<gene>
    <name evidence="2" type="ORF">ACFQ5L_05635</name>
</gene>
<dbReference type="InterPro" id="IPR006440">
    <property type="entry name" value="Doc"/>
</dbReference>
<dbReference type="NCBIfam" id="TIGR01550">
    <property type="entry name" value="DOC_P1"/>
    <property type="match status" value="1"/>
</dbReference>
<dbReference type="PROSITE" id="PS51459">
    <property type="entry name" value="FIDO"/>
    <property type="match status" value="1"/>
</dbReference>
<feature type="domain" description="Fido" evidence="1">
    <location>
        <begin position="4"/>
        <end position="125"/>
    </location>
</feature>
<dbReference type="SUPFAM" id="SSF140931">
    <property type="entry name" value="Fic-like"/>
    <property type="match status" value="1"/>
</dbReference>
<name>A0ABW4C192_9LACO</name>
<reference evidence="3" key="1">
    <citation type="journal article" date="2019" name="Int. J. Syst. Evol. Microbiol.">
        <title>The Global Catalogue of Microorganisms (GCM) 10K type strain sequencing project: providing services to taxonomists for standard genome sequencing and annotation.</title>
        <authorList>
            <consortium name="The Broad Institute Genomics Platform"/>
            <consortium name="The Broad Institute Genome Sequencing Center for Infectious Disease"/>
            <person name="Wu L."/>
            <person name="Ma J."/>
        </authorList>
    </citation>
    <scope>NUCLEOTIDE SEQUENCE [LARGE SCALE GENOMIC DNA]</scope>
    <source>
        <strain evidence="3">CCM 8931</strain>
    </source>
</reference>
<dbReference type="InterPro" id="IPR003812">
    <property type="entry name" value="Fido"/>
</dbReference>